<proteinExistence type="predicted"/>
<evidence type="ECO:0000256" key="1">
    <source>
        <dbReference type="PROSITE-ProRule" id="PRU00023"/>
    </source>
</evidence>
<dbReference type="InterPro" id="IPR020683">
    <property type="entry name" value="DUF3447"/>
</dbReference>
<feature type="repeat" description="ANK" evidence="1">
    <location>
        <begin position="204"/>
        <end position="236"/>
    </location>
</feature>
<dbReference type="VEuPathDB" id="TrichDB:TVAGG3_1002770"/>
<dbReference type="eggNOG" id="KOG4177">
    <property type="taxonomic scope" value="Eukaryota"/>
</dbReference>
<dbReference type="Pfam" id="PF11929">
    <property type="entry name" value="DUF3447"/>
    <property type="match status" value="1"/>
</dbReference>
<evidence type="ECO:0000259" key="2">
    <source>
        <dbReference type="Pfam" id="PF11929"/>
    </source>
</evidence>
<reference evidence="3" key="2">
    <citation type="journal article" date="2007" name="Science">
        <title>Draft genome sequence of the sexually transmitted pathogen Trichomonas vaginalis.</title>
        <authorList>
            <person name="Carlton J.M."/>
            <person name="Hirt R.P."/>
            <person name="Silva J.C."/>
            <person name="Delcher A.L."/>
            <person name="Schatz M."/>
            <person name="Zhao Q."/>
            <person name="Wortman J.R."/>
            <person name="Bidwell S.L."/>
            <person name="Alsmark U.C.M."/>
            <person name="Besteiro S."/>
            <person name="Sicheritz-Ponten T."/>
            <person name="Noel C.J."/>
            <person name="Dacks J.B."/>
            <person name="Foster P.G."/>
            <person name="Simillion C."/>
            <person name="Van de Peer Y."/>
            <person name="Miranda-Saavedra D."/>
            <person name="Barton G.J."/>
            <person name="Westrop G.D."/>
            <person name="Mueller S."/>
            <person name="Dessi D."/>
            <person name="Fiori P.L."/>
            <person name="Ren Q."/>
            <person name="Paulsen I."/>
            <person name="Zhang H."/>
            <person name="Bastida-Corcuera F.D."/>
            <person name="Simoes-Barbosa A."/>
            <person name="Brown M.T."/>
            <person name="Hayes R.D."/>
            <person name="Mukherjee M."/>
            <person name="Okumura C.Y."/>
            <person name="Schneider R."/>
            <person name="Smith A.J."/>
            <person name="Vanacova S."/>
            <person name="Villalvazo M."/>
            <person name="Haas B.J."/>
            <person name="Pertea M."/>
            <person name="Feldblyum T.V."/>
            <person name="Utterback T.R."/>
            <person name="Shu C.L."/>
            <person name="Osoegawa K."/>
            <person name="de Jong P.J."/>
            <person name="Hrdy I."/>
            <person name="Horvathova L."/>
            <person name="Zubacova Z."/>
            <person name="Dolezal P."/>
            <person name="Malik S.B."/>
            <person name="Logsdon J.M. Jr."/>
            <person name="Henze K."/>
            <person name="Gupta A."/>
            <person name="Wang C.C."/>
            <person name="Dunne R.L."/>
            <person name="Upcroft J.A."/>
            <person name="Upcroft P."/>
            <person name="White O."/>
            <person name="Salzberg S.L."/>
            <person name="Tang P."/>
            <person name="Chiu C.-H."/>
            <person name="Lee Y.-S."/>
            <person name="Embley T.M."/>
            <person name="Coombs G.H."/>
            <person name="Mottram J.C."/>
            <person name="Tachezy J."/>
            <person name="Fraser-Liggett C.M."/>
            <person name="Johnson P.J."/>
        </authorList>
    </citation>
    <scope>NUCLEOTIDE SEQUENCE [LARGE SCALE GENOMIC DNA]</scope>
    <source>
        <strain evidence="3">G3</strain>
    </source>
</reference>
<dbReference type="Proteomes" id="UP000001542">
    <property type="component" value="Unassembled WGS sequence"/>
</dbReference>
<sequence>MEDNLESFIFSTERDDFDESQRLISDLYAYFRDGYSLLELCCYHGSVNCFKLLISKFQSLITQKCLQLSFLSGKKEIMSECLKFQTPDILCMKNAIMSHNIDFVTFLMYEYKMEIDLFCCGEYYNPHALLVYLDQTHNIDNGLAYSPLFNNVKLCQYLISHGADVNAKDQNGRTVLHSATWFNKKEIAELLILNGADINAKYYDEETPLHKAVSFNNREIAELLISHGADLNAKNDVGETPLQKAKSNEYKEMEELLISKGAKN</sequence>
<evidence type="ECO:0000313" key="3">
    <source>
        <dbReference type="EMBL" id="EAX93842.1"/>
    </source>
</evidence>
<feature type="domain" description="DUF3447" evidence="2">
    <location>
        <begin position="57"/>
        <end position="132"/>
    </location>
</feature>
<dbReference type="PROSITE" id="PS50297">
    <property type="entry name" value="ANK_REP_REGION"/>
    <property type="match status" value="2"/>
</dbReference>
<dbReference type="KEGG" id="tva:4751567"/>
<dbReference type="SMR" id="A2FMP2"/>
<dbReference type="InterPro" id="IPR002110">
    <property type="entry name" value="Ankyrin_rpt"/>
</dbReference>
<keyword evidence="4" id="KW-1185">Reference proteome</keyword>
<dbReference type="OrthoDB" id="9995210at2759"/>
<dbReference type="EMBL" id="DS113890">
    <property type="protein sequence ID" value="EAX93842.1"/>
    <property type="molecule type" value="Genomic_DNA"/>
</dbReference>
<dbReference type="PANTHER" id="PTHR24182">
    <property type="entry name" value="ANKYRIN REPEAT AND SOCS BOX CONTAINING 4"/>
    <property type="match status" value="1"/>
</dbReference>
<dbReference type="Gene3D" id="1.25.40.20">
    <property type="entry name" value="Ankyrin repeat-containing domain"/>
    <property type="match status" value="1"/>
</dbReference>
<dbReference type="SMART" id="SM00248">
    <property type="entry name" value="ANK"/>
    <property type="match status" value="4"/>
</dbReference>
<dbReference type="PRINTS" id="PR01415">
    <property type="entry name" value="ANKYRIN"/>
</dbReference>
<evidence type="ECO:0000313" key="4">
    <source>
        <dbReference type="Proteomes" id="UP000001542"/>
    </source>
</evidence>
<name>A2FMP2_TRIV3</name>
<dbReference type="AlphaFoldDB" id="A2FMP2"/>
<accession>A2FMP2</accession>
<reference evidence="3" key="1">
    <citation type="submission" date="2006-10" db="EMBL/GenBank/DDBJ databases">
        <authorList>
            <person name="Amadeo P."/>
            <person name="Zhao Q."/>
            <person name="Wortman J."/>
            <person name="Fraser-Liggett C."/>
            <person name="Carlton J."/>
        </authorList>
    </citation>
    <scope>NUCLEOTIDE SEQUENCE</scope>
    <source>
        <strain evidence="3">G3</strain>
    </source>
</reference>
<protein>
    <submittedName>
        <fullName evidence="3">Ankyrin repeat protein, putative</fullName>
    </submittedName>
</protein>
<dbReference type="Pfam" id="PF12796">
    <property type="entry name" value="Ank_2"/>
    <property type="match status" value="2"/>
</dbReference>
<dbReference type="VEuPathDB" id="TrichDB:TVAG_177500"/>
<dbReference type="SUPFAM" id="SSF48403">
    <property type="entry name" value="Ankyrin repeat"/>
    <property type="match status" value="1"/>
</dbReference>
<feature type="repeat" description="ANK" evidence="1">
    <location>
        <begin position="171"/>
        <end position="203"/>
    </location>
</feature>
<dbReference type="InParanoid" id="A2FMP2"/>
<dbReference type="PROSITE" id="PS50088">
    <property type="entry name" value="ANK_REPEAT"/>
    <property type="match status" value="2"/>
</dbReference>
<keyword evidence="1" id="KW-0040">ANK repeat</keyword>
<dbReference type="InterPro" id="IPR036770">
    <property type="entry name" value="Ankyrin_rpt-contain_sf"/>
</dbReference>
<organism evidence="3 4">
    <name type="scientific">Trichomonas vaginalis (strain ATCC PRA-98 / G3)</name>
    <dbReference type="NCBI Taxonomy" id="412133"/>
    <lineage>
        <taxon>Eukaryota</taxon>
        <taxon>Metamonada</taxon>
        <taxon>Parabasalia</taxon>
        <taxon>Trichomonadida</taxon>
        <taxon>Trichomonadidae</taxon>
        <taxon>Trichomonas</taxon>
    </lineage>
</organism>
<dbReference type="RefSeq" id="XP_001306772.1">
    <property type="nucleotide sequence ID" value="XM_001306771.1"/>
</dbReference>
<gene>
    <name evidence="3" type="ORF">TVAG_177500</name>
</gene>
<dbReference type="STRING" id="5722.A2FMP2"/>
<dbReference type="PANTHER" id="PTHR24182:SF13">
    <property type="entry name" value="LD18443P"/>
    <property type="match status" value="1"/>
</dbReference>